<evidence type="ECO:0000256" key="3">
    <source>
        <dbReference type="ARBA" id="ARBA00022729"/>
    </source>
</evidence>
<protein>
    <submittedName>
        <fullName evidence="5">ABC-type dipeptide/oligopeptide/nickel transport system, periplasmic component</fullName>
    </submittedName>
</protein>
<keyword evidence="3" id="KW-0732">Signal</keyword>
<dbReference type="AlphaFoldDB" id="A0A0S1XFG3"/>
<dbReference type="InterPro" id="IPR000914">
    <property type="entry name" value="SBP_5_dom"/>
</dbReference>
<evidence type="ECO:0000313" key="6">
    <source>
        <dbReference type="Proteomes" id="UP000066042"/>
    </source>
</evidence>
<feature type="domain" description="Solute-binding protein family 5" evidence="4">
    <location>
        <begin position="67"/>
        <end position="453"/>
    </location>
</feature>
<dbReference type="Gene3D" id="3.90.76.10">
    <property type="entry name" value="Dipeptide-binding Protein, Domain 1"/>
    <property type="match status" value="1"/>
</dbReference>
<dbReference type="STRING" id="55802.TBCH5v1_2652"/>
<dbReference type="CDD" id="cd08509">
    <property type="entry name" value="PBP2_TmCBP_oligosaccharides_like"/>
    <property type="match status" value="1"/>
</dbReference>
<dbReference type="InterPro" id="IPR027552">
    <property type="entry name" value="CGP_CTERM"/>
</dbReference>
<evidence type="ECO:0000256" key="1">
    <source>
        <dbReference type="ARBA" id="ARBA00005695"/>
    </source>
</evidence>
<sequence length="636" mass="73358">MVLVVLSATSATLPLVKAEQKKEVVLYTHGWWQPYPRNRYNPFAPRHIGLTGLVKERLAFWDKLNNKYEPWLAESWEFKENEKKVIIHLRKNVYWHDGQKFTAKDVWTTLMLYKLFNRPIWKYISDVKVIDDYTVEYDVKEWSYLLPYYLLYRDGEIVAPYHIYGKFAEQVAKAQSESELNNIRTELIKFEPKTVLGTGPFKFEKITTSEVVLVKFDKYWNAANVHIDKIVLPYITANEVGWLYYRSGQLDYDVFMMPPAVYDEIKKLPFAEVTKVYDLSGFALVYNFKNPYLKDLRVRQAIAYVIDRGKAAQAAGGSAFEPVDYPTGILKVVEDKWIGDIKSYLNQYNTDPKKAEELLKEAGFTKKDGKWYTPDGKLFKLTFVVPGGYTDWVAAAKEVTDELKAFGIDVELRTPESSSYWSEDWYLGGNYDLAFDFFGAWMTYPWAAFNRIFIEVNDRPKSQIQGQDFEKLFENVNLGGPFSGTVNAMQLTEKLAVIWDPKEQKETAQKLAWIVNHYLPIFPIAEKQLMIYYNVQHFKWPDPKTHFNLWQAAAGGHQEALGWMIINGYLQPNPSYWEATTSTPTPTTVVKTETQVKTETVTKTATATGTSTSAKTCGPAALVALAIIPLLMRRRR</sequence>
<gene>
    <name evidence="5" type="ORF">TBCH5v1_2652</name>
</gene>
<proteinExistence type="inferred from homology"/>
<dbReference type="PANTHER" id="PTHR30290:SF9">
    <property type="entry name" value="OLIGOPEPTIDE-BINDING PROTEIN APPA"/>
    <property type="match status" value="1"/>
</dbReference>
<dbReference type="NCBIfam" id="TIGR04288">
    <property type="entry name" value="CGP_CTERM"/>
    <property type="match status" value="1"/>
</dbReference>
<dbReference type="EMBL" id="CP013050">
    <property type="protein sequence ID" value="ALM76540.1"/>
    <property type="molecule type" value="Genomic_DNA"/>
</dbReference>
<evidence type="ECO:0000256" key="2">
    <source>
        <dbReference type="ARBA" id="ARBA00022448"/>
    </source>
</evidence>
<comment type="similarity">
    <text evidence="1">Belongs to the bacterial solute-binding protein 5 family.</text>
</comment>
<reference evidence="5 6" key="1">
    <citation type="journal article" date="2016" name="Genome Announc.">
        <title>Complete genome sequence of the hyperthermophilic and piezophilic archaeon Thermococcus barophilus Ch5, capable of growth at the expense of hydrogenogenesis from carbon monoxide and formate.</title>
        <authorList>
            <person name="Oger P."/>
            <person name="Sokolova T.G."/>
            <person name="Kozhevnikova D.A."/>
            <person name="Taranov E.A."/>
            <person name="Vannier P."/>
            <person name="Lee H.S."/>
            <person name="Kwon K.K."/>
            <person name="Kang S.G."/>
            <person name="Lee J.H."/>
            <person name="Bonch-Osmolovskaya E.A."/>
            <person name="Lebedinsky A.V."/>
        </authorList>
    </citation>
    <scope>NUCLEOTIDE SEQUENCE [LARGE SCALE GENOMIC DNA]</scope>
    <source>
        <strain evidence="6">Ch5</strain>
    </source>
</reference>
<name>A0A0S1XFG3_THEBA</name>
<accession>A0A0S1XFG3</accession>
<dbReference type="Gene3D" id="3.40.190.10">
    <property type="entry name" value="Periplasmic binding protein-like II"/>
    <property type="match status" value="1"/>
</dbReference>
<dbReference type="GO" id="GO:0015833">
    <property type="term" value="P:peptide transport"/>
    <property type="evidence" value="ECO:0007669"/>
    <property type="project" value="TreeGrafter"/>
</dbReference>
<dbReference type="PATRIC" id="fig|55802.8.peg.2638"/>
<dbReference type="Gene3D" id="3.10.105.10">
    <property type="entry name" value="Dipeptide-binding Protein, Domain 3"/>
    <property type="match status" value="1"/>
</dbReference>
<keyword evidence="2" id="KW-0813">Transport</keyword>
<organism evidence="5 6">
    <name type="scientific">Thermococcus barophilus</name>
    <dbReference type="NCBI Taxonomy" id="55802"/>
    <lineage>
        <taxon>Archaea</taxon>
        <taxon>Methanobacteriati</taxon>
        <taxon>Methanobacteriota</taxon>
        <taxon>Thermococci</taxon>
        <taxon>Thermococcales</taxon>
        <taxon>Thermococcaceae</taxon>
        <taxon>Thermococcus</taxon>
    </lineage>
</organism>
<dbReference type="InterPro" id="IPR039424">
    <property type="entry name" value="SBP_5"/>
</dbReference>
<evidence type="ECO:0000313" key="5">
    <source>
        <dbReference type="EMBL" id="ALM76540.1"/>
    </source>
</evidence>
<dbReference type="SUPFAM" id="SSF53850">
    <property type="entry name" value="Periplasmic binding protein-like II"/>
    <property type="match status" value="1"/>
</dbReference>
<dbReference type="Pfam" id="PF00496">
    <property type="entry name" value="SBP_bac_5"/>
    <property type="match status" value="1"/>
</dbReference>
<dbReference type="Proteomes" id="UP000066042">
    <property type="component" value="Chromosome"/>
</dbReference>
<dbReference type="GO" id="GO:1904680">
    <property type="term" value="F:peptide transmembrane transporter activity"/>
    <property type="evidence" value="ECO:0007669"/>
    <property type="project" value="TreeGrafter"/>
</dbReference>
<evidence type="ECO:0000259" key="4">
    <source>
        <dbReference type="Pfam" id="PF00496"/>
    </source>
</evidence>
<dbReference type="PANTHER" id="PTHR30290">
    <property type="entry name" value="PERIPLASMIC BINDING COMPONENT OF ABC TRANSPORTER"/>
    <property type="match status" value="1"/>
</dbReference>